<reference evidence="2" key="2">
    <citation type="submission" date="2022-09" db="EMBL/GenBank/DDBJ databases">
        <title>Aerococcus urinae taxonomy study.</title>
        <authorList>
            <person name="Christensen J."/>
            <person name="Senneby E."/>
        </authorList>
    </citation>
    <scope>NUCLEOTIDE SEQUENCE</scope>
    <source>
        <strain evidence="2">NLD-066-U95</strain>
    </source>
</reference>
<evidence type="ECO:0000313" key="4">
    <source>
        <dbReference type="Proteomes" id="UP000594771"/>
    </source>
</evidence>
<name>A0A0X8FES9_9LACT</name>
<feature type="compositionally biased region" description="Low complexity" evidence="1">
    <location>
        <begin position="237"/>
        <end position="259"/>
    </location>
</feature>
<dbReference type="GeneID" id="35768343"/>
<dbReference type="RefSeq" id="WP_060777691.1">
    <property type="nucleotide sequence ID" value="NZ_CAJHLI010000001.1"/>
</dbReference>
<feature type="compositionally biased region" description="Basic and acidic residues" evidence="1">
    <location>
        <begin position="1322"/>
        <end position="1352"/>
    </location>
</feature>
<feature type="region of interest" description="Disordered" evidence="1">
    <location>
        <begin position="384"/>
        <end position="441"/>
    </location>
</feature>
<keyword evidence="5" id="KW-1185">Reference proteome</keyword>
<dbReference type="SUPFAM" id="SSF142887">
    <property type="entry name" value="PhtA domain-like"/>
    <property type="match status" value="6"/>
</dbReference>
<proteinExistence type="predicted"/>
<dbReference type="Proteomes" id="UP000594771">
    <property type="component" value="Chromosome"/>
</dbReference>
<feature type="region of interest" description="Disordered" evidence="1">
    <location>
        <begin position="1322"/>
        <end position="1388"/>
    </location>
</feature>
<feature type="compositionally biased region" description="Polar residues" evidence="1">
    <location>
        <begin position="392"/>
        <end position="403"/>
    </location>
</feature>
<protein>
    <submittedName>
        <fullName evidence="3">Pneumococcal-type histidine triad protein</fullName>
    </submittedName>
</protein>
<dbReference type="Proteomes" id="UP001069145">
    <property type="component" value="Unassembled WGS sequence"/>
</dbReference>
<dbReference type="Gene3D" id="3.10.50.90">
    <property type="match status" value="7"/>
</dbReference>
<dbReference type="InterPro" id="IPR037228">
    <property type="entry name" value="PhtA_dom_sf"/>
</dbReference>
<evidence type="ECO:0000313" key="3">
    <source>
        <dbReference type="EMBL" id="QPS01481.1"/>
    </source>
</evidence>
<dbReference type="Pfam" id="PF04270">
    <property type="entry name" value="Strep_his_triad"/>
    <property type="match status" value="9"/>
</dbReference>
<feature type="region of interest" description="Disordered" evidence="1">
    <location>
        <begin position="630"/>
        <end position="675"/>
    </location>
</feature>
<feature type="compositionally biased region" description="Polar residues" evidence="1">
    <location>
        <begin position="501"/>
        <end position="510"/>
    </location>
</feature>
<dbReference type="EMBL" id="JAOTML010000004">
    <property type="protein sequence ID" value="MCY3053292.1"/>
    <property type="molecule type" value="Genomic_DNA"/>
</dbReference>
<dbReference type="InterPro" id="IPR006270">
    <property type="entry name" value="Strep_his_triad_rpt"/>
</dbReference>
<feature type="compositionally biased region" description="Low complexity" evidence="1">
    <location>
        <begin position="293"/>
        <end position="307"/>
    </location>
</feature>
<dbReference type="InterPro" id="IPR023832">
    <property type="entry name" value="His_triad_protein"/>
</dbReference>
<gene>
    <name evidence="3" type="ORF">I6G68_08935</name>
    <name evidence="2" type="ORF">ODY43_04730</name>
</gene>
<feature type="compositionally biased region" description="Basic and acidic residues" evidence="1">
    <location>
        <begin position="638"/>
        <end position="660"/>
    </location>
</feature>
<evidence type="ECO:0000313" key="5">
    <source>
        <dbReference type="Proteomes" id="UP001069145"/>
    </source>
</evidence>
<dbReference type="NCBIfam" id="TIGR01363">
    <property type="entry name" value="strep_his_triad"/>
    <property type="match status" value="3"/>
</dbReference>
<feature type="compositionally biased region" description="Basic and acidic residues" evidence="1">
    <location>
        <begin position="1362"/>
        <end position="1372"/>
    </location>
</feature>
<evidence type="ECO:0000313" key="2">
    <source>
        <dbReference type="EMBL" id="MCY3053292.1"/>
    </source>
</evidence>
<feature type="compositionally biased region" description="Basic and acidic residues" evidence="1">
    <location>
        <begin position="422"/>
        <end position="435"/>
    </location>
</feature>
<reference evidence="3 4" key="1">
    <citation type="submission" date="2020-12" db="EMBL/GenBank/DDBJ databases">
        <title>FDA dAtabase for Regulatory Grade micrObial Sequences (FDA-ARGOS): Supporting development and validation of Infectious Disease Dx tests.</title>
        <authorList>
            <person name="Sproer C."/>
            <person name="Gronow S."/>
            <person name="Severitt S."/>
            <person name="Schroder I."/>
            <person name="Tallon L."/>
            <person name="Sadzewicz L."/>
            <person name="Zhao X."/>
            <person name="Boylan J."/>
            <person name="Ott S."/>
            <person name="Bowen H."/>
            <person name="Vavikolanu K."/>
            <person name="Mehta A."/>
            <person name="Aluvathingal J."/>
            <person name="Nadendla S."/>
            <person name="Lowell S."/>
            <person name="Myers T."/>
            <person name="Yan Y."/>
            <person name="Sichtig H."/>
        </authorList>
    </citation>
    <scope>NUCLEOTIDE SEQUENCE [LARGE SCALE GENOMIC DNA]</scope>
    <source>
        <strain evidence="3 4">FDAARGOS_911</strain>
    </source>
</reference>
<accession>A0A0X8FES9</accession>
<feature type="region of interest" description="Disordered" evidence="1">
    <location>
        <begin position="500"/>
        <end position="555"/>
    </location>
</feature>
<dbReference type="OrthoDB" id="3264350at2"/>
<feature type="compositionally biased region" description="Basic and acidic residues" evidence="1">
    <location>
        <begin position="1226"/>
        <end position="1238"/>
    </location>
</feature>
<organism evidence="3 4">
    <name type="scientific">Aerococcus urinae</name>
    <dbReference type="NCBI Taxonomy" id="1376"/>
    <lineage>
        <taxon>Bacteria</taxon>
        <taxon>Bacillati</taxon>
        <taxon>Bacillota</taxon>
        <taxon>Bacilli</taxon>
        <taxon>Lactobacillales</taxon>
        <taxon>Aerococcaceae</taxon>
        <taxon>Aerococcus</taxon>
    </lineage>
</organism>
<feature type="region of interest" description="Disordered" evidence="1">
    <location>
        <begin position="1226"/>
        <end position="1248"/>
    </location>
</feature>
<sequence>MEKKNIKQAILACSASALLLGGGYYWGYSQGHSGNESAINYVADQGLGKDGAEAKKLSHADDEIEAEQIVVKITDDGYVTSHGDHFHYYNGKVPYDAIISEELIMRDPNYKLRQEDIVNEVRDGYIIKVNGKYYLYLKDPNKAVNVRSKEEIEEQRKLHNVKEDGSHGGHTMTKAEAQAVQAAKAQGRYTTDDGYVFTVGSIVQDTGDAYICAHGDHFHYVPKADLSPAERAAAAAYMAGRSGSSQPGSAGPSHSSGQSIVSQRLNNSPYAGLVNGNNSWQNPQGSTGKISPQNQANQEAQQASQGQRSGLDGLLDQLYKLPMNQRHVESDGLVFDPVKVTKRNNFGYVLPHGDHFHIIPFDQLSDLEIAATEAYLKAGNYNYQAPKDHSKTTASNKKAQTGHQPEKKDQASPGQKEPAGQKTHEHGQGNKDQGKDLSPLEEARRQGRYTTDDGYIFTPESIVSDQGDGYICQHGDHFHYVPKDDLSANERAQAKAYLNKKSGQAGAQQDQTEKVIRPLDPVRPQVNKPGFKPSQIDHPKEAKPQVQKDLNDSPANTQKSLEQMLDELYSLPLKERHREGDGLLFDPMKVTRKTNFGYVHPHGDHHHVIPLQELSALEIAATEAHLNNPSYTYQAGKTDQESKPSDSHGEEINHQADESKNQASQVDDSQEEKDQNKVNFLALAQKIDKSAKGKDHKAYTTDDGYRFSPESIVEYDSNGFITQHGDHSHYVPFADLDDEEIRQAQDYVNSGKKEIKFIEASQDSADEIDKKLSLIVLESGVKKADLKVTGNKVIVPHGNHSHMKNLSDYPSYLRASDFSTAEEYKDYILGLKLSQFKLEHGLQDKEVLRDGDQLLAVLADKTIAKKLDDIALPIDYETVSFSSSKNDQDEKKEEIVAEQPQATPIPEGLFTPQQLAAVNIQMAYPEREENGVFLVYHIDHWHKIEDIHLNAWFNQDKEKIEKAKASMRYLIAHPEAKMPPKNGFGVPHNHSEDDKDFYVTFNGKKYKAFGKGLQVGPYNTGSEGYVFSKDNILGVDDHGVTTAHREDGHAHTHYIEFGELKAYELAQVEEWMEEQGIAVEKTKDQSPQIDPESVVPDKRDDRYVFEGDNGKEFYVYKFELRPEQIAAVEAVLTRKTLDPQAVLGKDADGYHFKVNGESVVYPAEALSDYQVEKIERQLFLKNFQADKVHSRFSHGYLFQFDQGNQYFSQSELSKEQITAVEKVLQQRDSKTPEKELATDSKVATGQKNDAERIETAKEAFLATHGFNPEEVKSRTAGGYIFEIFGTEYKLTVYKPETGQAKKASELSSDQVAAVEAVLKSREQEKANLTSESDHNPSLDNSEEKKDLAENVHTETVNSENTEVEKINDKEVLPENSETNLTTEVKAAN</sequence>
<feature type="region of interest" description="Disordered" evidence="1">
    <location>
        <begin position="237"/>
        <end position="308"/>
    </location>
</feature>
<feature type="compositionally biased region" description="Polar residues" evidence="1">
    <location>
        <begin position="260"/>
        <end position="292"/>
    </location>
</feature>
<dbReference type="KEGG" id="aun:AWM73_01120"/>
<evidence type="ECO:0000256" key="1">
    <source>
        <dbReference type="SAM" id="MobiDB-lite"/>
    </source>
</evidence>
<dbReference type="EMBL" id="CP065662">
    <property type="protein sequence ID" value="QPS01481.1"/>
    <property type="molecule type" value="Genomic_DNA"/>
</dbReference>